<evidence type="ECO:0000313" key="2">
    <source>
        <dbReference type="EMBL" id="KAF2450092.1"/>
    </source>
</evidence>
<dbReference type="InterPro" id="IPR053203">
    <property type="entry name" value="Cisplatin_resist-associated"/>
</dbReference>
<evidence type="ECO:0000313" key="3">
    <source>
        <dbReference type="Proteomes" id="UP000799764"/>
    </source>
</evidence>
<comment type="caution">
    <text evidence="2">The sequence shown here is derived from an EMBL/GenBank/DDBJ whole genome shotgun (WGS) entry which is preliminary data.</text>
</comment>
<proteinExistence type="predicted"/>
<dbReference type="EMBL" id="MU001494">
    <property type="protein sequence ID" value="KAF2450092.1"/>
    <property type="molecule type" value="Genomic_DNA"/>
</dbReference>
<feature type="region of interest" description="Disordered" evidence="1">
    <location>
        <begin position="1"/>
        <end position="149"/>
    </location>
</feature>
<dbReference type="PANTHER" id="PTHR34693:SF5">
    <property type="match status" value="1"/>
</dbReference>
<dbReference type="PANTHER" id="PTHR34693">
    <property type="entry name" value="PROTEIN PAR32"/>
    <property type="match status" value="1"/>
</dbReference>
<sequence length="206" mass="21751">MSGRGGAGNIMRAQEQSKKAVEDVEAQGAPIAAPPPPSASAPAAQPYAHTGRGGAGNWYEPSKLAKDGTFAAPEDATALPPSNTRPNVSTPWHPQNQQMPVGRAGRGGAGNFVWKDDEEEEKRRGEEERRSEMVREGVEKDVEAGLAKPPGALLGGLDPIIAITSSGKYNVLPHKSASLRPVGRSGIEPDVVKSAFNQRIIGRTFL</sequence>
<gene>
    <name evidence="2" type="ORF">P171DRAFT_469941</name>
</gene>
<dbReference type="Pfam" id="PF12223">
    <property type="entry name" value="DUF3602"/>
    <property type="match status" value="1"/>
</dbReference>
<reference evidence="2" key="1">
    <citation type="journal article" date="2020" name="Stud. Mycol.">
        <title>101 Dothideomycetes genomes: a test case for predicting lifestyles and emergence of pathogens.</title>
        <authorList>
            <person name="Haridas S."/>
            <person name="Albert R."/>
            <person name="Binder M."/>
            <person name="Bloem J."/>
            <person name="Labutti K."/>
            <person name="Salamov A."/>
            <person name="Andreopoulos B."/>
            <person name="Baker S."/>
            <person name="Barry K."/>
            <person name="Bills G."/>
            <person name="Bluhm B."/>
            <person name="Cannon C."/>
            <person name="Castanera R."/>
            <person name="Culley D."/>
            <person name="Daum C."/>
            <person name="Ezra D."/>
            <person name="Gonzalez J."/>
            <person name="Henrissat B."/>
            <person name="Kuo A."/>
            <person name="Liang C."/>
            <person name="Lipzen A."/>
            <person name="Lutzoni F."/>
            <person name="Magnuson J."/>
            <person name="Mondo S."/>
            <person name="Nolan M."/>
            <person name="Ohm R."/>
            <person name="Pangilinan J."/>
            <person name="Park H.-J."/>
            <person name="Ramirez L."/>
            <person name="Alfaro M."/>
            <person name="Sun H."/>
            <person name="Tritt A."/>
            <person name="Yoshinaga Y."/>
            <person name="Zwiers L.-H."/>
            <person name="Turgeon B."/>
            <person name="Goodwin S."/>
            <person name="Spatafora J."/>
            <person name="Crous P."/>
            <person name="Grigoriev I."/>
        </authorList>
    </citation>
    <scope>NUCLEOTIDE SEQUENCE</scope>
    <source>
        <strain evidence="2">CBS 690.94</strain>
    </source>
</reference>
<accession>A0A9P4PTU6</accession>
<dbReference type="Proteomes" id="UP000799764">
    <property type="component" value="Unassembled WGS sequence"/>
</dbReference>
<protein>
    <submittedName>
        <fullName evidence="2">Uncharacterized protein</fullName>
    </submittedName>
</protein>
<organism evidence="2 3">
    <name type="scientific">Karstenula rhodostoma CBS 690.94</name>
    <dbReference type="NCBI Taxonomy" id="1392251"/>
    <lineage>
        <taxon>Eukaryota</taxon>
        <taxon>Fungi</taxon>
        <taxon>Dikarya</taxon>
        <taxon>Ascomycota</taxon>
        <taxon>Pezizomycotina</taxon>
        <taxon>Dothideomycetes</taxon>
        <taxon>Pleosporomycetidae</taxon>
        <taxon>Pleosporales</taxon>
        <taxon>Massarineae</taxon>
        <taxon>Didymosphaeriaceae</taxon>
        <taxon>Karstenula</taxon>
    </lineage>
</organism>
<dbReference type="InterPro" id="IPR022024">
    <property type="entry name" value="DUF3602"/>
</dbReference>
<feature type="compositionally biased region" description="Polar residues" evidence="1">
    <location>
        <begin position="80"/>
        <end position="99"/>
    </location>
</feature>
<evidence type="ECO:0000256" key="1">
    <source>
        <dbReference type="SAM" id="MobiDB-lite"/>
    </source>
</evidence>
<dbReference type="AlphaFoldDB" id="A0A9P4PTU6"/>
<dbReference type="OrthoDB" id="4159136at2759"/>
<feature type="compositionally biased region" description="Basic and acidic residues" evidence="1">
    <location>
        <begin position="121"/>
        <end position="143"/>
    </location>
</feature>
<keyword evidence="3" id="KW-1185">Reference proteome</keyword>
<name>A0A9P4PTU6_9PLEO</name>